<dbReference type="SUPFAM" id="SSF54565">
    <property type="entry name" value="Ribosomal protein S16"/>
    <property type="match status" value="1"/>
</dbReference>
<dbReference type="FunFam" id="3.30.1320.10:FF:000005">
    <property type="entry name" value="30S ribosomal protein S16"/>
    <property type="match status" value="1"/>
</dbReference>
<dbReference type="InterPro" id="IPR023803">
    <property type="entry name" value="Ribosomal_bS16_dom_sf"/>
</dbReference>
<dbReference type="PANTHER" id="PTHR12919:SF20">
    <property type="entry name" value="SMALL RIBOSOMAL SUBUNIT PROTEIN BS16M"/>
    <property type="match status" value="1"/>
</dbReference>
<dbReference type="EMBL" id="FWWZ01000001">
    <property type="protein sequence ID" value="SMC08310.1"/>
    <property type="molecule type" value="Genomic_DNA"/>
</dbReference>
<dbReference type="OrthoDB" id="9807878at2"/>
<keyword evidence="5" id="KW-1185">Reference proteome</keyword>
<evidence type="ECO:0000256" key="1">
    <source>
        <dbReference type="ARBA" id="ARBA00022980"/>
    </source>
</evidence>
<organism evidence="4 5">
    <name type="scientific">Nitratiruptor tergarcus DSM 16512</name>
    <dbReference type="NCBI Taxonomy" id="1069081"/>
    <lineage>
        <taxon>Bacteria</taxon>
        <taxon>Pseudomonadati</taxon>
        <taxon>Campylobacterota</taxon>
        <taxon>Epsilonproteobacteria</taxon>
        <taxon>Nautiliales</taxon>
        <taxon>Nitratiruptoraceae</taxon>
        <taxon>Nitratiruptor</taxon>
    </lineage>
</organism>
<keyword evidence="1 3" id="KW-0689">Ribosomal protein</keyword>
<gene>
    <name evidence="3" type="primary">rpsP</name>
    <name evidence="4" type="ORF">SAMN05660197_0057</name>
</gene>
<evidence type="ECO:0000313" key="5">
    <source>
        <dbReference type="Proteomes" id="UP000192602"/>
    </source>
</evidence>
<sequence length="79" mass="9336">MTVIRLARFGRKKKPFYRIVVTDSRKRRDSGWIEIIGYYNPLTEPSTAKIDKDRLNYWLSVGAKMSDRVKKISEWAEAK</sequence>
<keyword evidence="2 3" id="KW-0687">Ribonucleoprotein</keyword>
<evidence type="ECO:0000256" key="2">
    <source>
        <dbReference type="ARBA" id="ARBA00023274"/>
    </source>
</evidence>
<proteinExistence type="inferred from homology"/>
<dbReference type="AlphaFoldDB" id="A0A1W1WQK9"/>
<dbReference type="PROSITE" id="PS00732">
    <property type="entry name" value="RIBOSOMAL_S16"/>
    <property type="match status" value="1"/>
</dbReference>
<dbReference type="Proteomes" id="UP000192602">
    <property type="component" value="Unassembled WGS sequence"/>
</dbReference>
<dbReference type="GO" id="GO:0015935">
    <property type="term" value="C:small ribosomal subunit"/>
    <property type="evidence" value="ECO:0007669"/>
    <property type="project" value="TreeGrafter"/>
</dbReference>
<dbReference type="PANTHER" id="PTHR12919">
    <property type="entry name" value="30S RIBOSOMAL PROTEIN S16"/>
    <property type="match status" value="1"/>
</dbReference>
<reference evidence="5" key="1">
    <citation type="submission" date="2017-04" db="EMBL/GenBank/DDBJ databases">
        <authorList>
            <person name="Varghese N."/>
            <person name="Submissions S."/>
        </authorList>
    </citation>
    <scope>NUCLEOTIDE SEQUENCE [LARGE SCALE GENOMIC DNA]</scope>
    <source>
        <strain evidence="5">DSM 16512</strain>
    </source>
</reference>
<evidence type="ECO:0000256" key="3">
    <source>
        <dbReference type="HAMAP-Rule" id="MF_00385"/>
    </source>
</evidence>
<dbReference type="Pfam" id="PF00886">
    <property type="entry name" value="Ribosomal_S16"/>
    <property type="match status" value="1"/>
</dbReference>
<name>A0A1W1WQK9_9BACT</name>
<accession>A0A1W1WQK9</accession>
<comment type="similarity">
    <text evidence="3">Belongs to the bacterial ribosomal protein bS16 family.</text>
</comment>
<dbReference type="GO" id="GO:0003735">
    <property type="term" value="F:structural constituent of ribosome"/>
    <property type="evidence" value="ECO:0007669"/>
    <property type="project" value="InterPro"/>
</dbReference>
<dbReference type="InterPro" id="IPR000307">
    <property type="entry name" value="Ribosomal_bS16"/>
</dbReference>
<dbReference type="InterPro" id="IPR020592">
    <property type="entry name" value="Ribosomal_bS16_CS"/>
</dbReference>
<protein>
    <recommendedName>
        <fullName evidence="3">Small ribosomal subunit protein bS16</fullName>
    </recommendedName>
</protein>
<dbReference type="HAMAP" id="MF_00385">
    <property type="entry name" value="Ribosomal_bS16"/>
    <property type="match status" value="1"/>
</dbReference>
<dbReference type="STRING" id="1069081.SAMN05660197_0057"/>
<dbReference type="GO" id="GO:0005737">
    <property type="term" value="C:cytoplasm"/>
    <property type="evidence" value="ECO:0007669"/>
    <property type="project" value="UniProtKB-ARBA"/>
</dbReference>
<dbReference type="RefSeq" id="WP_084274597.1">
    <property type="nucleotide sequence ID" value="NZ_AP026671.1"/>
</dbReference>
<dbReference type="NCBIfam" id="TIGR00002">
    <property type="entry name" value="S16"/>
    <property type="match status" value="1"/>
</dbReference>
<dbReference type="Gene3D" id="3.30.1320.10">
    <property type="match status" value="1"/>
</dbReference>
<evidence type="ECO:0000313" key="4">
    <source>
        <dbReference type="EMBL" id="SMC08310.1"/>
    </source>
</evidence>
<dbReference type="GO" id="GO:0006412">
    <property type="term" value="P:translation"/>
    <property type="evidence" value="ECO:0007669"/>
    <property type="project" value="UniProtKB-UniRule"/>
</dbReference>